<accession>A0A4U5LNY8</accession>
<proteinExistence type="predicted"/>
<feature type="compositionally biased region" description="Basic and acidic residues" evidence="1">
    <location>
        <begin position="559"/>
        <end position="578"/>
    </location>
</feature>
<feature type="compositionally biased region" description="Basic residues" evidence="1">
    <location>
        <begin position="610"/>
        <end position="619"/>
    </location>
</feature>
<reference evidence="2 3" key="1">
    <citation type="journal article" date="2015" name="Genome Biol.">
        <title>Comparative genomics of Steinernema reveals deeply conserved gene regulatory networks.</title>
        <authorList>
            <person name="Dillman A.R."/>
            <person name="Macchietto M."/>
            <person name="Porter C.F."/>
            <person name="Rogers A."/>
            <person name="Williams B."/>
            <person name="Antoshechkin I."/>
            <person name="Lee M.M."/>
            <person name="Goodwin Z."/>
            <person name="Lu X."/>
            <person name="Lewis E.E."/>
            <person name="Goodrich-Blair H."/>
            <person name="Stock S.P."/>
            <person name="Adams B.J."/>
            <person name="Sternberg P.W."/>
            <person name="Mortazavi A."/>
        </authorList>
    </citation>
    <scope>NUCLEOTIDE SEQUENCE [LARGE SCALE GENOMIC DNA]</scope>
    <source>
        <strain evidence="2 3">ALL</strain>
    </source>
</reference>
<evidence type="ECO:0000256" key="1">
    <source>
        <dbReference type="SAM" id="MobiDB-lite"/>
    </source>
</evidence>
<sequence>MSTGTGDDNIAAVELPDTDTEIVLILPTQAEIDAVGREGELLKPLPANEDLIKAAKATLFSRSAWKSRIRQEEVEEWADWLHKHFEEHGSKHAELVQKFSEMEIAVVFTLYEALGLSALTDKLDLEKMKRAKAKKDSEAFVARLSAQRKRQHEILNSLIFLGNFGKNLEKMVDARKAEQTTVVLKALKPVLEEVKMQKAFPKVKGDRSLDEVMDEFVPAPPVVPKDSAETLSERIAALDLDLSDMAPGASSGEPTSTAELYFNLNLIGDVELLEQRFDETLGLSISNEERERSKKTKEKLQSVFEQVIKNLDNMKIDMKNCEGWIVDLVLEALRDAEDEESDGEYVEFYPSEDEEEYHVARPTLNEHRRRSVERDIARLGAEKRVIKIESVNPDEAPVVQSAPLVAVWPQEPQPGPSQASNQPTLHPGLSAVAQTFPPARNVPKLTAARPRTRVVKVVEPQNAPGPSYNPSGPPIPRIPVRRDLTPPPTIRREATPPLKRARSPAQIVHEEDDAFGAALTRKVPVRRETTPPPVKDAFKASEARKMPVKRYMTFTGPSEKPRKETTPVREPTPVRDSPEEVPEADDAPEASEKAQKKKPGRPRMDPAYRTKPKGKRGRKKAAEAMGVDTESQEDEVIIKREPGDVIDFEPFVDPSLRHPNTATPPLPRAERQPDVTIGDMSDETFIVSKLTKTKVKVTGNGEDQKEELVERPEKLDRIRFFRVTDPNYISRIEKEHHGKQPQIPLSVPLMVEPPKGALKYQRNEPKKGKKGPPARLLKCPSSDEPFPAVIKEKLSLLMSPLLEAEMQKTLKLFLSKDSTKYTENRTVLIGDDIIARLNPRVFFCSLPNASVKYAHVVKACGTTRALNVLTHLTEHFDRLQKTNEFRSLIVNRIVWIFSFEYFHRSTHGHKFLEEYTASVKQLNYLFGHRYRPEVQREILGQGFKVARAPRTILIGPTPTAVRIILVTVPEYGSFAPKFRKLNIKIRELVEEMNHNKTMDTDPVFELADWAAASRGLETVRERLMCLLDVLNTFAICHPPILPEGCM</sequence>
<feature type="compositionally biased region" description="Acidic residues" evidence="1">
    <location>
        <begin position="579"/>
        <end position="589"/>
    </location>
</feature>
<feature type="compositionally biased region" description="Basic and acidic residues" evidence="1">
    <location>
        <begin position="480"/>
        <end position="494"/>
    </location>
</feature>
<name>A0A4U5LNY8_STECR</name>
<dbReference type="EMBL" id="AZBU02000014">
    <property type="protein sequence ID" value="TKR57584.1"/>
    <property type="molecule type" value="Genomic_DNA"/>
</dbReference>
<feature type="region of interest" description="Disordered" evidence="1">
    <location>
        <begin position="522"/>
        <end position="673"/>
    </location>
</feature>
<protein>
    <submittedName>
        <fullName evidence="2">Uncharacterized protein</fullName>
    </submittedName>
</protein>
<keyword evidence="3" id="KW-1185">Reference proteome</keyword>
<feature type="compositionally biased region" description="Basic and acidic residues" evidence="1">
    <location>
        <begin position="536"/>
        <end position="545"/>
    </location>
</feature>
<gene>
    <name evidence="2" type="ORF">L596_030268</name>
</gene>
<organism evidence="2 3">
    <name type="scientific">Steinernema carpocapsae</name>
    <name type="common">Entomopathogenic nematode</name>
    <dbReference type="NCBI Taxonomy" id="34508"/>
    <lineage>
        <taxon>Eukaryota</taxon>
        <taxon>Metazoa</taxon>
        <taxon>Ecdysozoa</taxon>
        <taxon>Nematoda</taxon>
        <taxon>Chromadorea</taxon>
        <taxon>Rhabditida</taxon>
        <taxon>Tylenchina</taxon>
        <taxon>Panagrolaimomorpha</taxon>
        <taxon>Strongyloidoidea</taxon>
        <taxon>Steinernematidae</taxon>
        <taxon>Steinernema</taxon>
    </lineage>
</organism>
<reference evidence="2 3" key="2">
    <citation type="journal article" date="2019" name="G3 (Bethesda)">
        <title>Hybrid Assembly of the Genome of the Entomopathogenic Nematode Steinernema carpocapsae Identifies the X-Chromosome.</title>
        <authorList>
            <person name="Serra L."/>
            <person name="Macchietto M."/>
            <person name="Macias-Munoz A."/>
            <person name="McGill C.J."/>
            <person name="Rodriguez I.M."/>
            <person name="Rodriguez B."/>
            <person name="Murad R."/>
            <person name="Mortazavi A."/>
        </authorList>
    </citation>
    <scope>NUCLEOTIDE SEQUENCE [LARGE SCALE GENOMIC DNA]</scope>
    <source>
        <strain evidence="2 3">ALL</strain>
    </source>
</reference>
<evidence type="ECO:0000313" key="2">
    <source>
        <dbReference type="EMBL" id="TKR57584.1"/>
    </source>
</evidence>
<dbReference type="OrthoDB" id="10685853at2759"/>
<dbReference type="Proteomes" id="UP000298663">
    <property type="component" value="Unassembled WGS sequence"/>
</dbReference>
<feature type="region of interest" description="Disordered" evidence="1">
    <location>
        <begin position="460"/>
        <end position="504"/>
    </location>
</feature>
<dbReference type="AlphaFoldDB" id="A0A4U5LNY8"/>
<evidence type="ECO:0000313" key="3">
    <source>
        <dbReference type="Proteomes" id="UP000298663"/>
    </source>
</evidence>
<comment type="caution">
    <text evidence="2">The sequence shown here is derived from an EMBL/GenBank/DDBJ whole genome shotgun (WGS) entry which is preliminary data.</text>
</comment>